<evidence type="ECO:0000313" key="15">
    <source>
        <dbReference type="Proteomes" id="UP001054252"/>
    </source>
</evidence>
<dbReference type="InterPro" id="IPR003591">
    <property type="entry name" value="Leu-rich_rpt_typical-subtyp"/>
</dbReference>
<dbReference type="PANTHER" id="PTHR48063:SF112">
    <property type="entry name" value="RECEPTOR LIKE PROTEIN 30-LIKE"/>
    <property type="match status" value="1"/>
</dbReference>
<dbReference type="SUPFAM" id="SSF52047">
    <property type="entry name" value="RNI-like"/>
    <property type="match status" value="1"/>
</dbReference>
<dbReference type="AlphaFoldDB" id="A0AAV5KXC6"/>
<keyword evidence="11" id="KW-0325">Glycoprotein</keyword>
<dbReference type="EMBL" id="BPVZ01000082">
    <property type="protein sequence ID" value="GKV29234.1"/>
    <property type="molecule type" value="Genomic_DNA"/>
</dbReference>
<dbReference type="InterPro" id="IPR013210">
    <property type="entry name" value="LRR_N_plant-typ"/>
</dbReference>
<evidence type="ECO:0000256" key="7">
    <source>
        <dbReference type="ARBA" id="ARBA00022737"/>
    </source>
</evidence>
<dbReference type="GO" id="GO:0005886">
    <property type="term" value="C:plasma membrane"/>
    <property type="evidence" value="ECO:0007669"/>
    <property type="project" value="UniProtKB-SubCell"/>
</dbReference>
<dbReference type="SMART" id="SM00365">
    <property type="entry name" value="LRR_SD22"/>
    <property type="match status" value="4"/>
</dbReference>
<dbReference type="SMART" id="SM00369">
    <property type="entry name" value="LRR_TYP"/>
    <property type="match status" value="7"/>
</dbReference>
<keyword evidence="8" id="KW-1133">Transmembrane helix</keyword>
<evidence type="ECO:0000259" key="12">
    <source>
        <dbReference type="Pfam" id="PF08263"/>
    </source>
</evidence>
<reference evidence="14 15" key="1">
    <citation type="journal article" date="2021" name="Commun. Biol.">
        <title>The genome of Shorea leprosula (Dipterocarpaceae) highlights the ecological relevance of drought in aseasonal tropical rainforests.</title>
        <authorList>
            <person name="Ng K.K.S."/>
            <person name="Kobayashi M.J."/>
            <person name="Fawcett J.A."/>
            <person name="Hatakeyama M."/>
            <person name="Paape T."/>
            <person name="Ng C.H."/>
            <person name="Ang C.C."/>
            <person name="Tnah L.H."/>
            <person name="Lee C.T."/>
            <person name="Nishiyama T."/>
            <person name="Sese J."/>
            <person name="O'Brien M.J."/>
            <person name="Copetti D."/>
            <person name="Mohd Noor M.I."/>
            <person name="Ong R.C."/>
            <person name="Putra M."/>
            <person name="Sireger I.Z."/>
            <person name="Indrioko S."/>
            <person name="Kosugi Y."/>
            <person name="Izuno A."/>
            <person name="Isagi Y."/>
            <person name="Lee S.L."/>
            <person name="Shimizu K.K."/>
        </authorList>
    </citation>
    <scope>NUCLEOTIDE SEQUENCE [LARGE SCALE GENOMIC DNA]</scope>
    <source>
        <strain evidence="14">214</strain>
    </source>
</reference>
<accession>A0AAV5KXC6</accession>
<evidence type="ECO:0000256" key="9">
    <source>
        <dbReference type="ARBA" id="ARBA00023136"/>
    </source>
</evidence>
<feature type="domain" description="Disease resistance R13L4/SHOC-2-like LRR" evidence="13">
    <location>
        <begin position="334"/>
        <end position="537"/>
    </location>
</feature>
<keyword evidence="4" id="KW-0433">Leucine-rich repeat</keyword>
<dbReference type="FunFam" id="3.80.10.10:FF:000095">
    <property type="entry name" value="LRR receptor-like serine/threonine-protein kinase GSO1"/>
    <property type="match status" value="1"/>
</dbReference>
<keyword evidence="10" id="KW-0675">Receptor</keyword>
<feature type="domain" description="Leucine-rich repeat-containing N-terminal plant-type" evidence="12">
    <location>
        <begin position="2"/>
        <end position="27"/>
    </location>
</feature>
<keyword evidence="6" id="KW-0732">Signal</keyword>
<dbReference type="InterPro" id="IPR055414">
    <property type="entry name" value="LRR_R13L4/SHOC2-like"/>
</dbReference>
<evidence type="ECO:0008006" key="16">
    <source>
        <dbReference type="Google" id="ProtNLM"/>
    </source>
</evidence>
<name>A0AAV5KXC6_9ROSI</name>
<evidence type="ECO:0000256" key="4">
    <source>
        <dbReference type="ARBA" id="ARBA00022614"/>
    </source>
</evidence>
<keyword evidence="15" id="KW-1185">Reference proteome</keyword>
<comment type="subcellular location">
    <subcellularLocation>
        <location evidence="1">Cell membrane</location>
        <topology evidence="1">Single-pass type I membrane protein</topology>
    </subcellularLocation>
</comment>
<evidence type="ECO:0000256" key="10">
    <source>
        <dbReference type="ARBA" id="ARBA00023170"/>
    </source>
</evidence>
<keyword evidence="5" id="KW-0812">Transmembrane</keyword>
<dbReference type="Gene3D" id="3.80.10.10">
    <property type="entry name" value="Ribonuclease Inhibitor"/>
    <property type="match status" value="5"/>
</dbReference>
<evidence type="ECO:0000256" key="1">
    <source>
        <dbReference type="ARBA" id="ARBA00004251"/>
    </source>
</evidence>
<keyword evidence="7" id="KW-0677">Repeat</keyword>
<evidence type="ECO:0000256" key="11">
    <source>
        <dbReference type="ARBA" id="ARBA00023180"/>
    </source>
</evidence>
<dbReference type="Proteomes" id="UP001054252">
    <property type="component" value="Unassembled WGS sequence"/>
</dbReference>
<dbReference type="Pfam" id="PF08263">
    <property type="entry name" value="LRRNT_2"/>
    <property type="match status" value="1"/>
</dbReference>
<comment type="caution">
    <text evidence="14">The sequence shown here is derived from an EMBL/GenBank/DDBJ whole genome shotgun (WGS) entry which is preliminary data.</text>
</comment>
<gene>
    <name evidence="14" type="ORF">SLEP1_g38175</name>
</gene>
<proteinExistence type="inferred from homology"/>
<dbReference type="Pfam" id="PF23598">
    <property type="entry name" value="LRR_14"/>
    <property type="match status" value="1"/>
</dbReference>
<keyword evidence="3" id="KW-1003">Cell membrane</keyword>
<dbReference type="InterPro" id="IPR001611">
    <property type="entry name" value="Leu-rich_rpt"/>
</dbReference>
<dbReference type="FunFam" id="3.80.10.10:FF:000041">
    <property type="entry name" value="LRR receptor-like serine/threonine-protein kinase ERECTA"/>
    <property type="match status" value="2"/>
</dbReference>
<dbReference type="FunFam" id="3.80.10.10:FF:001347">
    <property type="entry name" value="LRR receptor-like serine/threonine-protein kinase GSO2"/>
    <property type="match status" value="1"/>
</dbReference>
<dbReference type="PANTHER" id="PTHR48063">
    <property type="entry name" value="LRR RECEPTOR-LIKE KINASE"/>
    <property type="match status" value="1"/>
</dbReference>
<evidence type="ECO:0000256" key="8">
    <source>
        <dbReference type="ARBA" id="ARBA00022989"/>
    </source>
</evidence>
<dbReference type="PRINTS" id="PR00019">
    <property type="entry name" value="LEURICHRPT"/>
</dbReference>
<evidence type="ECO:0000256" key="5">
    <source>
        <dbReference type="ARBA" id="ARBA00022692"/>
    </source>
</evidence>
<comment type="similarity">
    <text evidence="2">Belongs to the RLP family.</text>
</comment>
<sequence>MVDPAGRLASWVADDEDCCRWKGVVCNNVTGHVLKLNLQNPTVDYDLAQTDQYDEANERSELGGKISPSLLDLKHLHYLDLSNNDFGGIHIPKFVGSLRSLKLLNLSHSRFAGEVPHHLGNLSNLKYLNLAENIYLHVENFHWFSGLSSLHYLNMNFVNLSKASNWFHVVNTLPTLLELHLAYCQLGPHNQVHPITNVNLSSLDILDLSKNPNLVNFSNINWVFGLKKLIFLDLSANNFEGSIPFDLQNLTFLRHLDLSSNYVNSFVPNLLDNLSHLEFLDLSNNEFEGEIPIRSIEKLCNLSFLSFSSVNLTLNISHILEIFSKCISNSLESLHLDNCQLFGQLTNQLGNFKNLRELSMSENSISGPIPTSIAELQSLKVLNLSANKLNGSLPESFGQLTDLKHVDISHNSFDGSLPKSFGQLTKLKDVDISHNCFEGTISEIHFLNLTKLKTFKAHDNPLMILKVKPNWLPQFQILDLRLGSWHLGPQFPQWLHSQKYLEYLDISNSRISDTIPSWFWEVSAQCIYLNISHNQIQGQLPTMLNNASFHSVIDLSSNNFTGPLGRISSNVFSLDLAKNSLSGSLFHFLCYKTNESMAISFLNLRKNFLVGEIPDCWTKWSELEAIVLADNRLTGGIPRSIGTSPKLGSLHLEKNYLSGKIPLSLSNCTKLEILQLSENEFDGSIPAWIGRSLWSLKILKLGANKYSGHIPNELCSLNSLQILDLAHNNLFGSLPRCIGNISMLLSIRNNSEQFCPYSYVIQDITFSPQELYRETAVVWKKGQLLEYSKILHLVKIMDFSGNRLSGEIPSEITHLQGLQSLNLSHNLFTGRIPENIGNMRMCAKS</sequence>
<evidence type="ECO:0000256" key="2">
    <source>
        <dbReference type="ARBA" id="ARBA00009592"/>
    </source>
</evidence>
<evidence type="ECO:0000256" key="3">
    <source>
        <dbReference type="ARBA" id="ARBA00022475"/>
    </source>
</evidence>
<evidence type="ECO:0000256" key="6">
    <source>
        <dbReference type="ARBA" id="ARBA00022729"/>
    </source>
</evidence>
<keyword evidence="9" id="KW-0472">Membrane</keyword>
<dbReference type="InterPro" id="IPR046956">
    <property type="entry name" value="RLP23-like"/>
</dbReference>
<dbReference type="Pfam" id="PF00560">
    <property type="entry name" value="LRR_1"/>
    <property type="match status" value="8"/>
</dbReference>
<evidence type="ECO:0000313" key="14">
    <source>
        <dbReference type="EMBL" id="GKV29234.1"/>
    </source>
</evidence>
<protein>
    <recommendedName>
        <fullName evidence="16">Leucine-rich repeat-containing N-terminal plant-type domain-containing protein</fullName>
    </recommendedName>
</protein>
<evidence type="ECO:0000259" key="13">
    <source>
        <dbReference type="Pfam" id="PF23598"/>
    </source>
</evidence>
<organism evidence="14 15">
    <name type="scientific">Rubroshorea leprosula</name>
    <dbReference type="NCBI Taxonomy" id="152421"/>
    <lineage>
        <taxon>Eukaryota</taxon>
        <taxon>Viridiplantae</taxon>
        <taxon>Streptophyta</taxon>
        <taxon>Embryophyta</taxon>
        <taxon>Tracheophyta</taxon>
        <taxon>Spermatophyta</taxon>
        <taxon>Magnoliopsida</taxon>
        <taxon>eudicotyledons</taxon>
        <taxon>Gunneridae</taxon>
        <taxon>Pentapetalae</taxon>
        <taxon>rosids</taxon>
        <taxon>malvids</taxon>
        <taxon>Malvales</taxon>
        <taxon>Dipterocarpaceae</taxon>
        <taxon>Rubroshorea</taxon>
    </lineage>
</organism>
<dbReference type="SUPFAM" id="SSF52058">
    <property type="entry name" value="L domain-like"/>
    <property type="match status" value="2"/>
</dbReference>
<dbReference type="InterPro" id="IPR032675">
    <property type="entry name" value="LRR_dom_sf"/>
</dbReference>